<evidence type="ECO:0000256" key="6">
    <source>
        <dbReference type="ARBA" id="ARBA00022618"/>
    </source>
</evidence>
<keyword evidence="13 16" id="KW-0131">Cell cycle</keyword>
<dbReference type="InterPro" id="IPR016166">
    <property type="entry name" value="FAD-bd_PCMH"/>
</dbReference>
<dbReference type="EMBL" id="CP150886">
    <property type="protein sequence ID" value="WZB86330.1"/>
    <property type="molecule type" value="Genomic_DNA"/>
</dbReference>
<dbReference type="Proteomes" id="UP001483337">
    <property type="component" value="Chromosome"/>
</dbReference>
<protein>
    <recommendedName>
        <fullName evidence="16">UDP-N-acetylenolpyruvoylglucosamine reductase</fullName>
        <ecNumber evidence="16">1.3.1.98</ecNumber>
    </recommendedName>
    <alternativeName>
        <fullName evidence="16">UDP-N-acetylmuramate dehydrogenase</fullName>
    </alternativeName>
</protein>
<proteinExistence type="inferred from homology"/>
<evidence type="ECO:0000256" key="4">
    <source>
        <dbReference type="ARBA" id="ARBA00004752"/>
    </source>
</evidence>
<dbReference type="InterPro" id="IPR016167">
    <property type="entry name" value="FAD-bd_PCMH_sub1"/>
</dbReference>
<feature type="active site" evidence="16">
    <location>
        <position position="200"/>
    </location>
</feature>
<organism evidence="18 19">
    <name type="scientific">Okeanomitos corallinicola TIOX110</name>
    <dbReference type="NCBI Taxonomy" id="3133117"/>
    <lineage>
        <taxon>Bacteria</taxon>
        <taxon>Bacillati</taxon>
        <taxon>Cyanobacteriota</taxon>
        <taxon>Cyanophyceae</taxon>
        <taxon>Nostocales</taxon>
        <taxon>Aphanizomenonaceae</taxon>
        <taxon>Okeanomitos</taxon>
    </lineage>
</organism>
<keyword evidence="19" id="KW-1185">Reference proteome</keyword>
<dbReference type="RefSeq" id="WP_353929244.1">
    <property type="nucleotide sequence ID" value="NZ_CP150886.1"/>
</dbReference>
<dbReference type="Gene3D" id="3.30.43.10">
    <property type="entry name" value="Uridine Diphospho-n-acetylenolpyruvylglucosamine Reductase, domain 2"/>
    <property type="match status" value="1"/>
</dbReference>
<evidence type="ECO:0000256" key="9">
    <source>
        <dbReference type="ARBA" id="ARBA00022857"/>
    </source>
</evidence>
<keyword evidence="9 16" id="KW-0521">NADP</keyword>
<dbReference type="PANTHER" id="PTHR21071:SF4">
    <property type="entry name" value="UDP-N-ACETYLENOLPYRUVOYLGLUCOSAMINE REDUCTASE"/>
    <property type="match status" value="1"/>
</dbReference>
<feature type="active site" evidence="16">
    <location>
        <position position="321"/>
    </location>
</feature>
<comment type="similarity">
    <text evidence="16">Belongs to the MurB family.</text>
</comment>
<comment type="subcellular location">
    <subcellularLocation>
        <location evidence="3 16">Cytoplasm</location>
    </subcellularLocation>
</comment>
<evidence type="ECO:0000256" key="14">
    <source>
        <dbReference type="ARBA" id="ARBA00023316"/>
    </source>
</evidence>
<dbReference type="InterPro" id="IPR003170">
    <property type="entry name" value="MurB"/>
</dbReference>
<dbReference type="PANTHER" id="PTHR21071">
    <property type="entry name" value="UDP-N-ACETYLENOLPYRUVOYLGLUCOSAMINE REDUCTASE"/>
    <property type="match status" value="1"/>
</dbReference>
<dbReference type="SUPFAM" id="SSF56176">
    <property type="entry name" value="FAD-binding/transporter-associated domain-like"/>
    <property type="match status" value="1"/>
</dbReference>
<dbReference type="Gene3D" id="3.90.78.10">
    <property type="entry name" value="UDP-N-acetylenolpyruvoylglucosamine reductase, C-terminal domain"/>
    <property type="match status" value="1"/>
</dbReference>
<comment type="function">
    <text evidence="2 16">Cell wall formation.</text>
</comment>
<keyword evidence="8 16" id="KW-0274">FAD</keyword>
<gene>
    <name evidence="16 18" type="primary">murB</name>
    <name evidence="18" type="ORF">WJM97_13045</name>
</gene>
<accession>A0ABZ2UNG2</accession>
<evidence type="ECO:0000256" key="11">
    <source>
        <dbReference type="ARBA" id="ARBA00022984"/>
    </source>
</evidence>
<keyword evidence="7 16" id="KW-0285">Flavoprotein</keyword>
<evidence type="ECO:0000256" key="15">
    <source>
        <dbReference type="ARBA" id="ARBA00048914"/>
    </source>
</evidence>
<evidence type="ECO:0000256" key="12">
    <source>
        <dbReference type="ARBA" id="ARBA00023002"/>
    </source>
</evidence>
<dbReference type="GO" id="GO:0008762">
    <property type="term" value="F:UDP-N-acetylmuramate dehydrogenase activity"/>
    <property type="evidence" value="ECO:0007669"/>
    <property type="project" value="UniProtKB-EC"/>
</dbReference>
<evidence type="ECO:0000256" key="2">
    <source>
        <dbReference type="ARBA" id="ARBA00003921"/>
    </source>
</evidence>
<comment type="pathway">
    <text evidence="4 16">Cell wall biogenesis; peptidoglycan biosynthesis.</text>
</comment>
<dbReference type="InterPro" id="IPR011601">
    <property type="entry name" value="MurB_C"/>
</dbReference>
<evidence type="ECO:0000256" key="1">
    <source>
        <dbReference type="ARBA" id="ARBA00001974"/>
    </source>
</evidence>
<dbReference type="NCBIfam" id="TIGR00179">
    <property type="entry name" value="murB"/>
    <property type="match status" value="1"/>
</dbReference>
<keyword evidence="6 16" id="KW-0132">Cell division</keyword>
<evidence type="ECO:0000313" key="19">
    <source>
        <dbReference type="Proteomes" id="UP001483337"/>
    </source>
</evidence>
<dbReference type="InterPro" id="IPR036318">
    <property type="entry name" value="FAD-bd_PCMH-like_sf"/>
</dbReference>
<keyword evidence="5 16" id="KW-0963">Cytoplasm</keyword>
<evidence type="ECO:0000256" key="3">
    <source>
        <dbReference type="ARBA" id="ARBA00004496"/>
    </source>
</evidence>
<dbReference type="InterPro" id="IPR016169">
    <property type="entry name" value="FAD-bd_PCMH_sub2"/>
</dbReference>
<dbReference type="HAMAP" id="MF_00037">
    <property type="entry name" value="MurB"/>
    <property type="match status" value="1"/>
</dbReference>
<feature type="domain" description="FAD-binding PCMH-type" evidence="17">
    <location>
        <begin position="54"/>
        <end position="221"/>
    </location>
</feature>
<feature type="active site" description="Proton donor" evidence="16">
    <location>
        <position position="251"/>
    </location>
</feature>
<evidence type="ECO:0000256" key="13">
    <source>
        <dbReference type="ARBA" id="ARBA00023306"/>
    </source>
</evidence>
<comment type="cofactor">
    <cofactor evidence="1 16">
        <name>FAD</name>
        <dbReference type="ChEBI" id="CHEBI:57692"/>
    </cofactor>
</comment>
<dbReference type="InterPro" id="IPR006094">
    <property type="entry name" value="Oxid_FAD_bind_N"/>
</dbReference>
<evidence type="ECO:0000256" key="7">
    <source>
        <dbReference type="ARBA" id="ARBA00022630"/>
    </source>
</evidence>
<name>A0ABZ2UNG2_9CYAN</name>
<dbReference type="EC" id="1.3.1.98" evidence="16"/>
<keyword evidence="10 16" id="KW-0133">Cell shape</keyword>
<keyword evidence="11 16" id="KW-0573">Peptidoglycan synthesis</keyword>
<dbReference type="Pfam" id="PF02873">
    <property type="entry name" value="MurB_C"/>
    <property type="match status" value="1"/>
</dbReference>
<sequence length="332" mass="35501">MTISQAAGNVCTISALNTGTQTAANSVDSKVIYLPGTECVIKSQAYLSAFTSYRVGGAAQLYASPRNLEALKASIEYAKENDLPVTVLGAGSNLLVSDQGIPGLVIATRHFRSKHFDSQTGQLTVAAGESIPSLAWEAAELGWEGLEWAVGIPGTVGGAVVMNAGAHNSCIAEMLVSAELLAPDGTLETVTPAELDYKYRTSLLQGGDRIVTQATFQLQPGADPVQVKAITKQHKQHRLSTQPYNFPSCGSVFRNPKPYSAGWLIEQAGLKGYQIGGAQVAQLHANFIVNRGGAKASDIFCLINYIQQEVQERWSIWLEPEVKMIGEFQAVC</sequence>
<dbReference type="InterPro" id="IPR036635">
    <property type="entry name" value="MurB_C_sf"/>
</dbReference>
<evidence type="ECO:0000256" key="10">
    <source>
        <dbReference type="ARBA" id="ARBA00022960"/>
    </source>
</evidence>
<reference evidence="18 19" key="1">
    <citation type="submission" date="2024-04" db="EMBL/GenBank/DDBJ databases">
        <title>Okeanomitos corallinicola gen. &amp; sp. nov. (Nostocales, Cyanobacteria), a new toxic marine heterocyst-forming cyanobacterium from a coral reef.</title>
        <authorList>
            <person name="Li H."/>
            <person name="Li R."/>
            <person name="Kang J."/>
            <person name="Hii K.S."/>
            <person name="Mohamed H.F."/>
            <person name="Xu X."/>
            <person name="Luo Z."/>
        </authorList>
    </citation>
    <scope>NUCLEOTIDE SEQUENCE [LARGE SCALE GENOMIC DNA]</scope>
    <source>
        <strain evidence="18 19">TIOX110</strain>
    </source>
</reference>
<dbReference type="Gene3D" id="3.30.465.10">
    <property type="match status" value="1"/>
</dbReference>
<dbReference type="PROSITE" id="PS51387">
    <property type="entry name" value="FAD_PCMH"/>
    <property type="match status" value="1"/>
</dbReference>
<evidence type="ECO:0000256" key="5">
    <source>
        <dbReference type="ARBA" id="ARBA00022490"/>
    </source>
</evidence>
<keyword evidence="12 16" id="KW-0560">Oxidoreductase</keyword>
<dbReference type="NCBIfam" id="NF010480">
    <property type="entry name" value="PRK13905.1"/>
    <property type="match status" value="1"/>
</dbReference>
<keyword evidence="14 16" id="KW-0961">Cell wall biogenesis/degradation</keyword>
<evidence type="ECO:0000256" key="16">
    <source>
        <dbReference type="HAMAP-Rule" id="MF_00037"/>
    </source>
</evidence>
<evidence type="ECO:0000256" key="8">
    <source>
        <dbReference type="ARBA" id="ARBA00022827"/>
    </source>
</evidence>
<dbReference type="SUPFAM" id="SSF56194">
    <property type="entry name" value="Uridine diphospho-N-Acetylenolpyruvylglucosamine reductase, MurB, C-terminal domain"/>
    <property type="match status" value="1"/>
</dbReference>
<evidence type="ECO:0000313" key="18">
    <source>
        <dbReference type="EMBL" id="WZB86330.1"/>
    </source>
</evidence>
<comment type="catalytic activity">
    <reaction evidence="15 16">
        <text>UDP-N-acetyl-alpha-D-muramate + NADP(+) = UDP-N-acetyl-3-O-(1-carboxyvinyl)-alpha-D-glucosamine + NADPH + H(+)</text>
        <dbReference type="Rhea" id="RHEA:12248"/>
        <dbReference type="ChEBI" id="CHEBI:15378"/>
        <dbReference type="ChEBI" id="CHEBI:57783"/>
        <dbReference type="ChEBI" id="CHEBI:58349"/>
        <dbReference type="ChEBI" id="CHEBI:68483"/>
        <dbReference type="ChEBI" id="CHEBI:70757"/>
        <dbReference type="EC" id="1.3.1.98"/>
    </reaction>
</comment>
<evidence type="ECO:0000259" key="17">
    <source>
        <dbReference type="PROSITE" id="PS51387"/>
    </source>
</evidence>
<dbReference type="Pfam" id="PF01565">
    <property type="entry name" value="FAD_binding_4"/>
    <property type="match status" value="1"/>
</dbReference>